<dbReference type="Proteomes" id="UP000246569">
    <property type="component" value="Unassembled WGS sequence"/>
</dbReference>
<feature type="compositionally biased region" description="Acidic residues" evidence="7">
    <location>
        <begin position="150"/>
        <end position="159"/>
    </location>
</feature>
<dbReference type="InterPro" id="IPR013324">
    <property type="entry name" value="RNA_pol_sigma_r3/r4-like"/>
</dbReference>
<dbReference type="Gene3D" id="1.20.140.160">
    <property type="match status" value="1"/>
</dbReference>
<keyword evidence="1 6" id="KW-0963">Cytoplasm</keyword>
<keyword evidence="3 6" id="KW-0731">Sigma factor</keyword>
<dbReference type="SUPFAM" id="SSF88946">
    <property type="entry name" value="Sigma2 domain of RNA polymerase sigma factors"/>
    <property type="match status" value="1"/>
</dbReference>
<evidence type="ECO:0000259" key="8">
    <source>
        <dbReference type="PROSITE" id="PS00715"/>
    </source>
</evidence>
<dbReference type="InterPro" id="IPR000943">
    <property type="entry name" value="RNA_pol_sigma70"/>
</dbReference>
<feature type="domain" description="RNA polymerase sigma-70" evidence="9">
    <location>
        <begin position="208"/>
        <end position="234"/>
    </location>
</feature>
<dbReference type="GO" id="GO:0003899">
    <property type="term" value="F:DNA-directed RNA polymerase activity"/>
    <property type="evidence" value="ECO:0007669"/>
    <property type="project" value="InterPro"/>
</dbReference>
<feature type="DNA-binding region" description="H-T-H motif" evidence="6">
    <location>
        <begin position="209"/>
        <end position="228"/>
    </location>
</feature>
<keyword evidence="4 6" id="KW-0238">DNA-binding</keyword>
<dbReference type="GO" id="GO:0003677">
    <property type="term" value="F:DNA binding"/>
    <property type="evidence" value="ECO:0007669"/>
    <property type="project" value="UniProtKB-UniRule"/>
</dbReference>
<dbReference type="InterPro" id="IPR014284">
    <property type="entry name" value="RNA_pol_sigma-70_dom"/>
</dbReference>
<dbReference type="OrthoDB" id="9799825at2"/>
<dbReference type="NCBIfam" id="TIGR02937">
    <property type="entry name" value="sigma70-ECF"/>
    <property type="match status" value="1"/>
</dbReference>
<dbReference type="GO" id="GO:0006352">
    <property type="term" value="P:DNA-templated transcription initiation"/>
    <property type="evidence" value="ECO:0007669"/>
    <property type="project" value="UniProtKB-UniRule"/>
</dbReference>
<comment type="subcellular location">
    <subcellularLocation>
        <location evidence="6">Cytoplasm</location>
    </subcellularLocation>
</comment>
<dbReference type="Pfam" id="PF04539">
    <property type="entry name" value="Sigma70_r3"/>
    <property type="match status" value="1"/>
</dbReference>
<dbReference type="GO" id="GO:0016987">
    <property type="term" value="F:sigma factor activity"/>
    <property type="evidence" value="ECO:0007669"/>
    <property type="project" value="UniProtKB-UniRule"/>
</dbReference>
<dbReference type="PROSITE" id="PS00716">
    <property type="entry name" value="SIGMA70_2"/>
    <property type="match status" value="1"/>
</dbReference>
<dbReference type="Gene3D" id="1.10.1740.10">
    <property type="match status" value="1"/>
</dbReference>
<evidence type="ECO:0000256" key="2">
    <source>
        <dbReference type="ARBA" id="ARBA00023015"/>
    </source>
</evidence>
<keyword evidence="11" id="KW-1185">Reference proteome</keyword>
<dbReference type="Pfam" id="PF04545">
    <property type="entry name" value="Sigma70_r4"/>
    <property type="match status" value="1"/>
</dbReference>
<reference evidence="10 11" key="1">
    <citation type="submission" date="2018-05" db="EMBL/GenBank/DDBJ databases">
        <title>Genomic Encyclopedia of Type Strains, Phase IV (KMG-IV): sequencing the most valuable type-strain genomes for metagenomic binning, comparative biology and taxonomic classification.</title>
        <authorList>
            <person name="Goeker M."/>
        </authorList>
    </citation>
    <scope>NUCLEOTIDE SEQUENCE [LARGE SCALE GENOMIC DNA]</scope>
    <source>
        <strain evidence="10 11">DSM 23606</strain>
    </source>
</reference>
<dbReference type="InterPro" id="IPR012845">
    <property type="entry name" value="RNA_pol_sigma_FliA_WhiG"/>
</dbReference>
<gene>
    <name evidence="6" type="primary">fliA</name>
    <name evidence="10" type="ORF">C7443_103190</name>
</gene>
<dbReference type="AlphaFoldDB" id="A0A317MWL5"/>
<evidence type="ECO:0000256" key="4">
    <source>
        <dbReference type="ARBA" id="ARBA00023125"/>
    </source>
</evidence>
<keyword evidence="5 6" id="KW-0804">Transcription</keyword>
<dbReference type="InterPro" id="IPR007624">
    <property type="entry name" value="RNA_pol_sigma70_r3"/>
</dbReference>
<evidence type="ECO:0000256" key="7">
    <source>
        <dbReference type="SAM" id="MobiDB-lite"/>
    </source>
</evidence>
<dbReference type="NCBIfam" id="NF005413">
    <property type="entry name" value="PRK06986.1"/>
    <property type="match status" value="1"/>
</dbReference>
<dbReference type="PRINTS" id="PR00046">
    <property type="entry name" value="SIGMA70FCT"/>
</dbReference>
<name>A0A317MWL5_9GAMM</name>
<dbReference type="InterPro" id="IPR013325">
    <property type="entry name" value="RNA_pol_sigma_r2"/>
</dbReference>
<dbReference type="InterPro" id="IPR007630">
    <property type="entry name" value="RNA_pol_sigma70_r4"/>
</dbReference>
<organism evidence="10 11">
    <name type="scientific">Plasticicumulans acidivorans</name>
    <dbReference type="NCBI Taxonomy" id="886464"/>
    <lineage>
        <taxon>Bacteria</taxon>
        <taxon>Pseudomonadati</taxon>
        <taxon>Pseudomonadota</taxon>
        <taxon>Gammaproteobacteria</taxon>
        <taxon>Candidatus Competibacteraceae</taxon>
        <taxon>Plasticicumulans</taxon>
    </lineage>
</organism>
<feature type="region of interest" description="Sigma-70 factor domain-3" evidence="6">
    <location>
        <begin position="98"/>
        <end position="168"/>
    </location>
</feature>
<dbReference type="InterPro" id="IPR028617">
    <property type="entry name" value="Sigma70_FliA"/>
</dbReference>
<comment type="similarity">
    <text evidence="6">Belongs to the sigma-70 factor family. FliA subfamily.</text>
</comment>
<dbReference type="PROSITE" id="PS00715">
    <property type="entry name" value="SIGMA70_1"/>
    <property type="match status" value="1"/>
</dbReference>
<feature type="short sequence motif" description="Interaction with polymerase core subunit RpoC" evidence="6">
    <location>
        <begin position="45"/>
        <end position="48"/>
    </location>
</feature>
<dbReference type="SUPFAM" id="SSF88659">
    <property type="entry name" value="Sigma3 and sigma4 domains of RNA polymerase sigma factors"/>
    <property type="match status" value="2"/>
</dbReference>
<dbReference type="PANTHER" id="PTHR30385:SF7">
    <property type="entry name" value="RNA POLYMERASE SIGMA FACTOR FLIA"/>
    <property type="match status" value="1"/>
</dbReference>
<dbReference type="InterPro" id="IPR007627">
    <property type="entry name" value="RNA_pol_sigma70_r2"/>
</dbReference>
<dbReference type="EMBL" id="QGTJ01000003">
    <property type="protein sequence ID" value="PWV63265.1"/>
    <property type="molecule type" value="Genomic_DNA"/>
</dbReference>
<comment type="function">
    <text evidence="6">Sigma factors are initiation factors that promote the attachment of RNA polymerase to specific initiation sites and are then released. This sigma factor controls the expression of flagella-related genes.</text>
</comment>
<feature type="region of interest" description="Disordered" evidence="7">
    <location>
        <begin position="149"/>
        <end position="170"/>
    </location>
</feature>
<evidence type="ECO:0000256" key="3">
    <source>
        <dbReference type="ARBA" id="ARBA00023082"/>
    </source>
</evidence>
<dbReference type="Pfam" id="PF04542">
    <property type="entry name" value="Sigma70_r2"/>
    <property type="match status" value="1"/>
</dbReference>
<accession>A0A317MWL5</accession>
<feature type="region of interest" description="Sigma-70 factor domain-2" evidence="6">
    <location>
        <begin position="18"/>
        <end position="90"/>
    </location>
</feature>
<evidence type="ECO:0000313" key="10">
    <source>
        <dbReference type="EMBL" id="PWV63265.1"/>
    </source>
</evidence>
<proteinExistence type="inferred from homology"/>
<sequence>MRARCPYAPVAAPSLEELVTAHAAQVKRIACHLLARLPASVQIDDLIQAGMLGLIEAAQRYDASQGASFATFAELRIRGAMLDEIRKGDWVPRSVHRRAREVAAAIQSIETQTGRDAQDAEIAEQLGLSLADYHAALQDIRGQKLVSLDESTEEGEGDDLLARLPSPQAGPEEDVAREQLIASVAGLIDALPERERLVLSLYYDEGLNLKEIGAVLGVSESRISQLHSQAVSRLRARLAA</sequence>
<dbReference type="HAMAP" id="MF_00962">
    <property type="entry name" value="Sigma70_FliA"/>
    <property type="match status" value="1"/>
</dbReference>
<evidence type="ECO:0000256" key="5">
    <source>
        <dbReference type="ARBA" id="ARBA00023163"/>
    </source>
</evidence>
<feature type="domain" description="RNA polymerase sigma-70" evidence="8">
    <location>
        <begin position="45"/>
        <end position="58"/>
    </location>
</feature>
<dbReference type="CDD" id="cd06171">
    <property type="entry name" value="Sigma70_r4"/>
    <property type="match status" value="1"/>
</dbReference>
<comment type="caution">
    <text evidence="10">The sequence shown here is derived from an EMBL/GenBank/DDBJ whole genome shotgun (WGS) entry which is preliminary data.</text>
</comment>
<evidence type="ECO:0000256" key="6">
    <source>
        <dbReference type="HAMAP-Rule" id="MF_00962"/>
    </source>
</evidence>
<evidence type="ECO:0000256" key="1">
    <source>
        <dbReference type="ARBA" id="ARBA00022490"/>
    </source>
</evidence>
<evidence type="ECO:0000313" key="11">
    <source>
        <dbReference type="Proteomes" id="UP000246569"/>
    </source>
</evidence>
<dbReference type="GO" id="GO:0005737">
    <property type="term" value="C:cytoplasm"/>
    <property type="evidence" value="ECO:0007669"/>
    <property type="project" value="UniProtKB-SubCell"/>
</dbReference>
<dbReference type="RefSeq" id="WP_110017773.1">
    <property type="nucleotide sequence ID" value="NZ_QGTJ01000003.1"/>
</dbReference>
<dbReference type="PIRSF" id="PIRSF000770">
    <property type="entry name" value="RNA_pol_sigma-SigE/K"/>
    <property type="match status" value="1"/>
</dbReference>
<feature type="region of interest" description="Sigma-70 factor domain-4" evidence="6">
    <location>
        <begin position="187"/>
        <end position="235"/>
    </location>
</feature>
<evidence type="ECO:0000259" key="9">
    <source>
        <dbReference type="PROSITE" id="PS00716"/>
    </source>
</evidence>
<dbReference type="PANTHER" id="PTHR30385">
    <property type="entry name" value="SIGMA FACTOR F FLAGELLAR"/>
    <property type="match status" value="1"/>
</dbReference>
<dbReference type="NCBIfam" id="TIGR02479">
    <property type="entry name" value="FliA_WhiG"/>
    <property type="match status" value="1"/>
</dbReference>
<protein>
    <recommendedName>
        <fullName evidence="6">RNA polymerase sigma factor FliA</fullName>
    </recommendedName>
    <alternativeName>
        <fullName evidence="6">RNA polymerase sigma factor for flagellar operon</fullName>
    </alternativeName>
    <alternativeName>
        <fullName evidence="6">Sigma F</fullName>
    </alternativeName>
    <alternativeName>
        <fullName evidence="6">Sigma-28</fullName>
    </alternativeName>
</protein>
<keyword evidence="2 6" id="KW-0805">Transcription regulation</keyword>